<evidence type="ECO:0000313" key="2">
    <source>
        <dbReference type="EMBL" id="HGY39818.1"/>
    </source>
</evidence>
<dbReference type="EMBL" id="DTIY01000062">
    <property type="protein sequence ID" value="HGY39818.1"/>
    <property type="molecule type" value="Genomic_DNA"/>
</dbReference>
<protein>
    <submittedName>
        <fullName evidence="2">Uncharacterized protein</fullName>
    </submittedName>
</protein>
<evidence type="ECO:0000256" key="1">
    <source>
        <dbReference type="SAM" id="MobiDB-lite"/>
    </source>
</evidence>
<reference evidence="2" key="1">
    <citation type="journal article" date="2020" name="mSystems">
        <title>Genome- and Community-Level Interaction Insights into Carbon Utilization and Element Cycling Functions of Hydrothermarchaeota in Hydrothermal Sediment.</title>
        <authorList>
            <person name="Zhou Z."/>
            <person name="Liu Y."/>
            <person name="Xu W."/>
            <person name="Pan J."/>
            <person name="Luo Z.H."/>
            <person name="Li M."/>
        </authorList>
    </citation>
    <scope>NUCLEOTIDE SEQUENCE [LARGE SCALE GENOMIC DNA]</scope>
    <source>
        <strain evidence="2">SpSt-82</strain>
    </source>
</reference>
<dbReference type="AlphaFoldDB" id="A0A7V4TYU1"/>
<proteinExistence type="predicted"/>
<comment type="caution">
    <text evidence="2">The sequence shown here is derived from an EMBL/GenBank/DDBJ whole genome shotgun (WGS) entry which is preliminary data.</text>
</comment>
<organism evidence="2">
    <name type="scientific">Candidatus Caldatribacterium saccharofermentans</name>
    <dbReference type="NCBI Taxonomy" id="1454753"/>
    <lineage>
        <taxon>Bacteria</taxon>
        <taxon>Pseudomonadati</taxon>
        <taxon>Atribacterota</taxon>
        <taxon>Atribacteria</taxon>
        <taxon>Atribacterales</taxon>
        <taxon>Candidatus Caldatribacteriaceae</taxon>
        <taxon>Candidatus Caldatribacterium</taxon>
    </lineage>
</organism>
<accession>A0A7V4TYU1</accession>
<sequence length="91" mass="10081">MAEEFEEESSTQRARGSALSPLYARHPPGDLGLATHFLWVVVDEIITTPIDQTELKAGMEGLFLWVFTAPPRKGRFSTLTRQCANPGFCKG</sequence>
<feature type="region of interest" description="Disordered" evidence="1">
    <location>
        <begin position="1"/>
        <end position="21"/>
    </location>
</feature>
<name>A0A7V4TYU1_9BACT</name>
<gene>
    <name evidence="2" type="ORF">ENW11_08445</name>
</gene>